<dbReference type="InParanoid" id="A0A7N2QZ53"/>
<dbReference type="InterPro" id="IPR005630">
    <property type="entry name" value="Terpene_synthase_metal-bd"/>
</dbReference>
<dbReference type="InterPro" id="IPR050148">
    <property type="entry name" value="Terpene_synthase-like"/>
</dbReference>
<feature type="domain" description="Terpene synthase metal-binding" evidence="2">
    <location>
        <begin position="1"/>
        <end position="84"/>
    </location>
</feature>
<organism evidence="3 4">
    <name type="scientific">Quercus lobata</name>
    <name type="common">Valley oak</name>
    <dbReference type="NCBI Taxonomy" id="97700"/>
    <lineage>
        <taxon>Eukaryota</taxon>
        <taxon>Viridiplantae</taxon>
        <taxon>Streptophyta</taxon>
        <taxon>Embryophyta</taxon>
        <taxon>Tracheophyta</taxon>
        <taxon>Spermatophyta</taxon>
        <taxon>Magnoliopsida</taxon>
        <taxon>eudicotyledons</taxon>
        <taxon>Gunneridae</taxon>
        <taxon>Pentapetalae</taxon>
        <taxon>rosids</taxon>
        <taxon>fabids</taxon>
        <taxon>Fagales</taxon>
        <taxon>Fagaceae</taxon>
        <taxon>Quercus</taxon>
    </lineage>
</organism>
<dbReference type="Gene3D" id="1.10.600.10">
    <property type="entry name" value="Farnesyl Diphosphate Synthase"/>
    <property type="match status" value="1"/>
</dbReference>
<dbReference type="OMA" id="QTEHERG"/>
<evidence type="ECO:0000259" key="2">
    <source>
        <dbReference type="Pfam" id="PF03936"/>
    </source>
</evidence>
<dbReference type="PANTHER" id="PTHR31225:SF251">
    <property type="entry name" value="(-)-GERMACRENE D SYNTHASE-LIKE ISOFORM X2"/>
    <property type="match status" value="1"/>
</dbReference>
<dbReference type="EnsemblPlants" id="QL02p045424:mrna">
    <property type="protein sequence ID" value="QL02p045424:mrna"/>
    <property type="gene ID" value="QL02p045424"/>
</dbReference>
<proteinExistence type="predicted"/>
<dbReference type="GO" id="GO:0016114">
    <property type="term" value="P:terpenoid biosynthetic process"/>
    <property type="evidence" value="ECO:0007669"/>
    <property type="project" value="InterPro"/>
</dbReference>
<dbReference type="GO" id="GO:0000287">
    <property type="term" value="F:magnesium ion binding"/>
    <property type="evidence" value="ECO:0007669"/>
    <property type="project" value="InterPro"/>
</dbReference>
<accession>A0A7N2QZ53</accession>
<dbReference type="Proteomes" id="UP000594261">
    <property type="component" value="Chromosome 2"/>
</dbReference>
<evidence type="ECO:0000256" key="1">
    <source>
        <dbReference type="ARBA" id="ARBA00022723"/>
    </source>
</evidence>
<name>A0A7N2QZ53_QUELO</name>
<evidence type="ECO:0000313" key="3">
    <source>
        <dbReference type="EnsemblPlants" id="QL02p045424:mrna"/>
    </source>
</evidence>
<dbReference type="InterPro" id="IPR008949">
    <property type="entry name" value="Isoprenoid_synthase_dom_sf"/>
</dbReference>
<dbReference type="PANTHER" id="PTHR31225">
    <property type="entry name" value="OS04G0344100 PROTEIN-RELATED"/>
    <property type="match status" value="1"/>
</dbReference>
<keyword evidence="1" id="KW-0479">Metal-binding</keyword>
<dbReference type="Pfam" id="PF03936">
    <property type="entry name" value="Terpene_synth_C"/>
    <property type="match status" value="1"/>
</dbReference>
<dbReference type="GO" id="GO:0010333">
    <property type="term" value="F:terpene synthase activity"/>
    <property type="evidence" value="ECO:0007669"/>
    <property type="project" value="InterPro"/>
</dbReference>
<keyword evidence="4" id="KW-1185">Reference proteome</keyword>
<dbReference type="SUPFAM" id="SSF48576">
    <property type="entry name" value="Terpenoid synthases"/>
    <property type="match status" value="1"/>
</dbReference>
<evidence type="ECO:0000313" key="4">
    <source>
        <dbReference type="Proteomes" id="UP000594261"/>
    </source>
</evidence>
<protein>
    <recommendedName>
        <fullName evidence="2">Terpene synthase metal-binding domain-containing protein</fullName>
    </recommendedName>
</protein>
<dbReference type="Gramene" id="QL02p045424:mrna">
    <property type="protein sequence ID" value="QL02p045424:mrna"/>
    <property type="gene ID" value="QL02p045424"/>
</dbReference>
<reference evidence="3" key="2">
    <citation type="submission" date="2021-01" db="UniProtKB">
        <authorList>
            <consortium name="EnsemblPlants"/>
        </authorList>
    </citation>
    <scope>IDENTIFICATION</scope>
</reference>
<dbReference type="AlphaFoldDB" id="A0A7N2QZ53"/>
<reference evidence="4" key="1">
    <citation type="journal article" date="2016" name="G3 (Bethesda)">
        <title>First Draft Assembly and Annotation of the Genome of a California Endemic Oak Quercus lobata Nee (Fagaceae).</title>
        <authorList>
            <person name="Sork V.L."/>
            <person name="Fitz-Gibbon S.T."/>
            <person name="Puiu D."/>
            <person name="Crepeau M."/>
            <person name="Gugger P.F."/>
            <person name="Sherman R."/>
            <person name="Stevens K."/>
            <person name="Langley C.H."/>
            <person name="Pellegrini M."/>
            <person name="Salzberg S.L."/>
        </authorList>
    </citation>
    <scope>NUCLEOTIDE SEQUENCE [LARGE SCALE GENOMIC DNA]</scope>
    <source>
        <strain evidence="4">cv. SW786</strain>
    </source>
</reference>
<sequence length="142" mass="16118">MNLALRTAGYPMLTTMSFLSMGDIVTKKAFDWSFRNPKIITASSFEEERGHAALVVECYMKQYGVIEQVINEVFDKQVSNAWKDINEELMRPADVPMPLLMPALNLARVMLHQCYKEGDGYTYVGKEMKDNVTSVLIDLVSI</sequence>